<dbReference type="InterPro" id="IPR000719">
    <property type="entry name" value="Prot_kinase_dom"/>
</dbReference>
<keyword evidence="2" id="KW-0808">Transferase</keyword>
<dbReference type="PANTHER" id="PTHR47983">
    <property type="entry name" value="PTO-INTERACTING PROTEIN 1-LIKE"/>
    <property type="match status" value="1"/>
</dbReference>
<dbReference type="PANTHER" id="PTHR47983:SF32">
    <property type="entry name" value="PROTEIN KINASE DOMAIN-CONTAINING PROTEIN"/>
    <property type="match status" value="1"/>
</dbReference>
<dbReference type="Gene3D" id="1.10.510.10">
    <property type="entry name" value="Transferase(Phosphotransferase) domain 1"/>
    <property type="match status" value="1"/>
</dbReference>
<evidence type="ECO:0000313" key="8">
    <source>
        <dbReference type="EMBL" id="CAL4916948.1"/>
    </source>
</evidence>
<keyword evidence="1" id="KW-0597">Phosphoprotein</keyword>
<sequence>MEWATSFFGRLMRSDSSSSTSSTPWFAVDSTEPLLAVVDAPPELTARDLNKATRSFSAARLIGRGHNATVYKAVLPCGTAAAAKVLGTPPSGAWTGSMCRCSRYSGKAAVSKKLATPPPSGAWSASDDAFLRQQVSVLSMLRHDNLVRLLGYTIAPDLRVLLFEFATAGTLHDILHGPRGEPEPCSSASRPAVTLSWAQRRQIALDVARGLQYLHEAAAVSHWGVRSTNVLLFEGLRAKIGSYDVFEQLPRPGEQGGDTLVAKRTLVPTCGYLPPEYLMTGLRVPRKADVYSFGVVLLELLTGRKPVDMDNHKLVTWAIPLVRKGEVEQWIDPTLGTQYPPAGALKLARIAEQCLHKHPRSRPSMGEVAQVISDFVRD</sequence>
<accession>A0ABC8WX56</accession>
<evidence type="ECO:0000259" key="7">
    <source>
        <dbReference type="PROSITE" id="PS50011"/>
    </source>
</evidence>
<organism evidence="8 9">
    <name type="scientific">Urochloa decumbens</name>
    <dbReference type="NCBI Taxonomy" id="240449"/>
    <lineage>
        <taxon>Eukaryota</taxon>
        <taxon>Viridiplantae</taxon>
        <taxon>Streptophyta</taxon>
        <taxon>Embryophyta</taxon>
        <taxon>Tracheophyta</taxon>
        <taxon>Spermatophyta</taxon>
        <taxon>Magnoliopsida</taxon>
        <taxon>Liliopsida</taxon>
        <taxon>Poales</taxon>
        <taxon>Poaceae</taxon>
        <taxon>PACMAD clade</taxon>
        <taxon>Panicoideae</taxon>
        <taxon>Panicodae</taxon>
        <taxon>Paniceae</taxon>
        <taxon>Melinidinae</taxon>
        <taxon>Urochloa</taxon>
    </lineage>
</organism>
<feature type="binding site" evidence="6">
    <location>
        <position position="84"/>
    </location>
    <ligand>
        <name>ATP</name>
        <dbReference type="ChEBI" id="CHEBI:30616"/>
    </ligand>
</feature>
<evidence type="ECO:0000313" key="9">
    <source>
        <dbReference type="Proteomes" id="UP001497457"/>
    </source>
</evidence>
<keyword evidence="4" id="KW-0418">Kinase</keyword>
<feature type="domain" description="Protein kinase" evidence="7">
    <location>
        <begin position="56"/>
        <end position="376"/>
    </location>
</feature>
<evidence type="ECO:0000256" key="6">
    <source>
        <dbReference type="PROSITE-ProRule" id="PRU10141"/>
    </source>
</evidence>
<keyword evidence="5 6" id="KW-0067">ATP-binding</keyword>
<proteinExistence type="predicted"/>
<evidence type="ECO:0000256" key="4">
    <source>
        <dbReference type="ARBA" id="ARBA00022777"/>
    </source>
</evidence>
<protein>
    <recommendedName>
        <fullName evidence="7">Protein kinase domain-containing protein</fullName>
    </recommendedName>
</protein>
<gene>
    <name evidence="8" type="ORF">URODEC1_LOCUS18281</name>
</gene>
<name>A0ABC8WX56_9POAL</name>
<dbReference type="InterPro" id="IPR011009">
    <property type="entry name" value="Kinase-like_dom_sf"/>
</dbReference>
<evidence type="ECO:0000256" key="2">
    <source>
        <dbReference type="ARBA" id="ARBA00022679"/>
    </source>
</evidence>
<dbReference type="InterPro" id="IPR017441">
    <property type="entry name" value="Protein_kinase_ATP_BS"/>
</dbReference>
<evidence type="ECO:0000256" key="5">
    <source>
        <dbReference type="ARBA" id="ARBA00022840"/>
    </source>
</evidence>
<dbReference type="SUPFAM" id="SSF56112">
    <property type="entry name" value="Protein kinase-like (PK-like)"/>
    <property type="match status" value="1"/>
</dbReference>
<evidence type="ECO:0000256" key="1">
    <source>
        <dbReference type="ARBA" id="ARBA00022553"/>
    </source>
</evidence>
<evidence type="ECO:0000256" key="3">
    <source>
        <dbReference type="ARBA" id="ARBA00022741"/>
    </source>
</evidence>
<keyword evidence="3 6" id="KW-0547">Nucleotide-binding</keyword>
<dbReference type="PROSITE" id="PS50011">
    <property type="entry name" value="PROTEIN_KINASE_DOM"/>
    <property type="match status" value="1"/>
</dbReference>
<dbReference type="GO" id="GO:0005524">
    <property type="term" value="F:ATP binding"/>
    <property type="evidence" value="ECO:0007669"/>
    <property type="project" value="UniProtKB-UniRule"/>
</dbReference>
<keyword evidence="9" id="KW-1185">Reference proteome</keyword>
<dbReference type="AlphaFoldDB" id="A0ABC8WX56"/>
<dbReference type="InterPro" id="IPR052101">
    <property type="entry name" value="Plant_StressResp_Kinase"/>
</dbReference>
<reference evidence="8" key="1">
    <citation type="submission" date="2024-10" db="EMBL/GenBank/DDBJ databases">
        <authorList>
            <person name="Ryan C."/>
        </authorList>
    </citation>
    <scope>NUCLEOTIDE SEQUENCE [LARGE SCALE GENOMIC DNA]</scope>
</reference>
<dbReference type="Pfam" id="PF07714">
    <property type="entry name" value="PK_Tyr_Ser-Thr"/>
    <property type="match status" value="1"/>
</dbReference>
<dbReference type="InterPro" id="IPR001245">
    <property type="entry name" value="Ser-Thr/Tyr_kinase_cat_dom"/>
</dbReference>
<dbReference type="PROSITE" id="PS00107">
    <property type="entry name" value="PROTEIN_KINASE_ATP"/>
    <property type="match status" value="1"/>
</dbReference>
<dbReference type="Gene3D" id="3.30.200.20">
    <property type="entry name" value="Phosphorylase Kinase, domain 1"/>
    <property type="match status" value="1"/>
</dbReference>
<dbReference type="GO" id="GO:0016301">
    <property type="term" value="F:kinase activity"/>
    <property type="evidence" value="ECO:0007669"/>
    <property type="project" value="UniProtKB-KW"/>
</dbReference>
<dbReference type="Proteomes" id="UP001497457">
    <property type="component" value="Chromosome 13rd"/>
</dbReference>
<dbReference type="EMBL" id="OZ075123">
    <property type="protein sequence ID" value="CAL4916948.1"/>
    <property type="molecule type" value="Genomic_DNA"/>
</dbReference>